<dbReference type="STRING" id="1498499.EP47_08080"/>
<dbReference type="PANTHER" id="PTHR41791">
    <property type="entry name" value="SSL7039 PROTEIN"/>
    <property type="match status" value="1"/>
</dbReference>
<dbReference type="AlphaFoldDB" id="A0A0A2SSJ1"/>
<dbReference type="RefSeq" id="WP_027268225.1">
    <property type="nucleotide sequence ID" value="NZ_JNCF01000005.1"/>
</dbReference>
<dbReference type="Proteomes" id="UP000054422">
    <property type="component" value="Unassembled WGS sequence"/>
</dbReference>
<dbReference type="InterPro" id="IPR009241">
    <property type="entry name" value="HigB-like"/>
</dbReference>
<dbReference type="EMBL" id="JNCF01000005">
    <property type="protein sequence ID" value="KGP64095.1"/>
    <property type="molecule type" value="Genomic_DNA"/>
</dbReference>
<evidence type="ECO:0000313" key="2">
    <source>
        <dbReference type="Proteomes" id="UP000054422"/>
    </source>
</evidence>
<comment type="caution">
    <text evidence="1">The sequence shown here is derived from an EMBL/GenBank/DDBJ whole genome shotgun (WGS) entry which is preliminary data.</text>
</comment>
<dbReference type="PANTHER" id="PTHR41791:SF1">
    <property type="entry name" value="SSL7039 PROTEIN"/>
    <property type="match status" value="1"/>
</dbReference>
<evidence type="ECO:0000313" key="1">
    <source>
        <dbReference type="EMBL" id="KGP64095.1"/>
    </source>
</evidence>
<dbReference type="PIRSF" id="PIRSF028744">
    <property type="entry name" value="Addict_mod_HI1419"/>
    <property type="match status" value="1"/>
</dbReference>
<dbReference type="NCBIfam" id="TIGR02683">
    <property type="entry name" value="upstrm_HI1419"/>
    <property type="match status" value="1"/>
</dbReference>
<gene>
    <name evidence="1" type="ORF">EP47_08080</name>
</gene>
<protein>
    <submittedName>
        <fullName evidence="1">Addiction module killer protein</fullName>
    </submittedName>
</protein>
<proteinExistence type="predicted"/>
<name>A0A0A2SSJ1_9GAMM</name>
<reference evidence="1 2" key="1">
    <citation type="submission" date="2014-05" db="EMBL/GenBank/DDBJ databases">
        <authorList>
            <person name="Rizzardi K."/>
            <person name="Winiecka-Krusnell J."/>
            <person name="Ramliden M."/>
            <person name="Alm E."/>
            <person name="Andersson S."/>
            <person name="Byfors S."/>
        </authorList>
    </citation>
    <scope>NUCLEOTIDE SEQUENCE [LARGE SCALE GENOMIC DNA]</scope>
    <source>
        <strain evidence="1 2">LEGN</strain>
    </source>
</reference>
<dbReference type="InterPro" id="IPR014056">
    <property type="entry name" value="TypeIITA-like_toxin_pred"/>
</dbReference>
<dbReference type="Pfam" id="PF05973">
    <property type="entry name" value="Gp49"/>
    <property type="match status" value="1"/>
</dbReference>
<keyword evidence="2" id="KW-1185">Reference proteome</keyword>
<sequence length="113" mass="12978">MKEIKRKTIKIYQKDNGDCPFISWLESLDASIRHRIQSRLARVAIGNLGEHKVLGDGISELKFKFGSGYRIYYSERDDLIVLLLCAGDKKTQSKDIKLAKEYLNDYLEGENHG</sequence>
<dbReference type="OrthoDB" id="9800258at2"/>
<accession>A0A0A2SSJ1</accession>
<organism evidence="1 2">
    <name type="scientific">Legionella norrlandica</name>
    <dbReference type="NCBI Taxonomy" id="1498499"/>
    <lineage>
        <taxon>Bacteria</taxon>
        <taxon>Pseudomonadati</taxon>
        <taxon>Pseudomonadota</taxon>
        <taxon>Gammaproteobacteria</taxon>
        <taxon>Legionellales</taxon>
        <taxon>Legionellaceae</taxon>
        <taxon>Legionella</taxon>
    </lineage>
</organism>